<dbReference type="CDD" id="cd00056">
    <property type="entry name" value="ENDO3c"/>
    <property type="match status" value="1"/>
</dbReference>
<evidence type="ECO:0000256" key="13">
    <source>
        <dbReference type="ARBA" id="ARBA00023295"/>
    </source>
</evidence>
<evidence type="ECO:0000256" key="5">
    <source>
        <dbReference type="ARBA" id="ARBA00012045"/>
    </source>
</evidence>
<comment type="catalytic activity">
    <reaction evidence="1">
        <text>Hydrolyzes free adenine bases from 7,8-dihydro-8-oxoguanine:adenine mismatched double-stranded DNA, leaving an apurinic site.</text>
        <dbReference type="EC" id="3.2.2.31"/>
    </reaction>
</comment>
<dbReference type="GO" id="GO:0034039">
    <property type="term" value="F:8-oxo-7,8-dihydroguanine DNA N-glycosylase activity"/>
    <property type="evidence" value="ECO:0007669"/>
    <property type="project" value="TreeGrafter"/>
</dbReference>
<protein>
    <recommendedName>
        <fullName evidence="6">Adenine DNA glycosylase</fullName>
        <ecNumber evidence="5">3.2.2.31</ecNumber>
    </recommendedName>
</protein>
<keyword evidence="16" id="KW-1185">Reference proteome</keyword>
<dbReference type="PANTHER" id="PTHR42944">
    <property type="entry name" value="ADENINE DNA GLYCOSYLASE"/>
    <property type="match status" value="1"/>
</dbReference>
<feature type="domain" description="HhH-GPD" evidence="14">
    <location>
        <begin position="31"/>
        <end position="171"/>
    </location>
</feature>
<dbReference type="AlphaFoldDB" id="A0A1W1WT52"/>
<dbReference type="GO" id="GO:0000701">
    <property type="term" value="F:purine-specific mismatch base pair DNA N-glycosylase activity"/>
    <property type="evidence" value="ECO:0007669"/>
    <property type="project" value="UniProtKB-EC"/>
</dbReference>
<dbReference type="InterPro" id="IPR003265">
    <property type="entry name" value="HhH-GPD_domain"/>
</dbReference>
<sequence length="303" mass="35412">MLLRWFKQHGRHDLPWRQTDNPYHIYVSEIMLQQTQVERVLQKYEPFLQKFPTLQSLRMASDEELLAQWSGLGYYRRALAMKKVAELVDTLPKNIQELQKLPGIGKYTAHAIASFAFNQSVPVVDVNIERVLRRFFALTGSQKEIWQKASEFLDKTSPKEHNLALMDLGSLVCVQNPKCENCPLQKSCKGQNEPQTYWSKGKREHERLDLHYALFIKDKKIALTYSKGSMYKGMLLLPEAKKKEKLLGTFKHNYTKYAITVYCYAEEVEGDFIWMDLAKARNAHLPTLVKKALKFYDDFSKFF</sequence>
<accession>A0A1W1WT52</accession>
<evidence type="ECO:0000256" key="6">
    <source>
        <dbReference type="ARBA" id="ARBA00022023"/>
    </source>
</evidence>
<dbReference type="GO" id="GO:0032357">
    <property type="term" value="F:oxidized purine DNA binding"/>
    <property type="evidence" value="ECO:0007669"/>
    <property type="project" value="TreeGrafter"/>
</dbReference>
<dbReference type="GO" id="GO:0051536">
    <property type="term" value="F:iron-sulfur cluster binding"/>
    <property type="evidence" value="ECO:0007669"/>
    <property type="project" value="UniProtKB-KW"/>
</dbReference>
<keyword evidence="13" id="KW-0326">Glycosidase</keyword>
<dbReference type="Pfam" id="PF00633">
    <property type="entry name" value="HHH"/>
    <property type="match status" value="1"/>
</dbReference>
<evidence type="ECO:0000256" key="7">
    <source>
        <dbReference type="ARBA" id="ARBA00022723"/>
    </source>
</evidence>
<comment type="function">
    <text evidence="3">Adenine glycosylase active on G-A mispairs. MutY also corrects error-prone DNA synthesis past GO lesions which are due to the oxidatively damaged form of guanine: 7,8-dihydro-8-oxoguanine (8-oxo-dGTP).</text>
</comment>
<evidence type="ECO:0000256" key="2">
    <source>
        <dbReference type="ARBA" id="ARBA00001966"/>
    </source>
</evidence>
<dbReference type="PANTHER" id="PTHR42944:SF1">
    <property type="entry name" value="ADENINE DNA GLYCOSYLASE"/>
    <property type="match status" value="1"/>
</dbReference>
<comment type="similarity">
    <text evidence="4">Belongs to the Nth/MutY family.</text>
</comment>
<evidence type="ECO:0000256" key="10">
    <source>
        <dbReference type="ARBA" id="ARBA00023004"/>
    </source>
</evidence>
<dbReference type="InterPro" id="IPR044298">
    <property type="entry name" value="MIG/MutY"/>
</dbReference>
<evidence type="ECO:0000256" key="9">
    <source>
        <dbReference type="ARBA" id="ARBA00022801"/>
    </source>
</evidence>
<keyword evidence="8" id="KW-0227">DNA damage</keyword>
<dbReference type="GO" id="GO:0035485">
    <property type="term" value="F:adenine/guanine mispair binding"/>
    <property type="evidence" value="ECO:0007669"/>
    <property type="project" value="TreeGrafter"/>
</dbReference>
<proteinExistence type="inferred from homology"/>
<evidence type="ECO:0000259" key="14">
    <source>
        <dbReference type="SMART" id="SM00478"/>
    </source>
</evidence>
<keyword evidence="11" id="KW-0411">Iron-sulfur</keyword>
<keyword evidence="10" id="KW-0408">Iron</keyword>
<dbReference type="InterPro" id="IPR023170">
    <property type="entry name" value="HhH_base_excis_C"/>
</dbReference>
<dbReference type="GO" id="GO:0046872">
    <property type="term" value="F:metal ion binding"/>
    <property type="evidence" value="ECO:0007669"/>
    <property type="project" value="UniProtKB-KW"/>
</dbReference>
<reference evidence="16" key="1">
    <citation type="submission" date="2017-04" db="EMBL/GenBank/DDBJ databases">
        <authorList>
            <person name="Varghese N."/>
            <person name="Submissions S."/>
        </authorList>
    </citation>
    <scope>NUCLEOTIDE SEQUENCE [LARGE SCALE GENOMIC DNA]</scope>
    <source>
        <strain evidence="16">DSM 16512</strain>
    </source>
</reference>
<dbReference type="SUPFAM" id="SSF48150">
    <property type="entry name" value="DNA-glycosylase"/>
    <property type="match status" value="1"/>
</dbReference>
<evidence type="ECO:0000256" key="3">
    <source>
        <dbReference type="ARBA" id="ARBA00002933"/>
    </source>
</evidence>
<keyword evidence="9" id="KW-0378">Hydrolase</keyword>
<keyword evidence="7" id="KW-0479">Metal-binding</keyword>
<evidence type="ECO:0000256" key="4">
    <source>
        <dbReference type="ARBA" id="ARBA00008343"/>
    </source>
</evidence>
<dbReference type="EC" id="3.2.2.31" evidence="5"/>
<evidence type="ECO:0000256" key="1">
    <source>
        <dbReference type="ARBA" id="ARBA00000843"/>
    </source>
</evidence>
<dbReference type="STRING" id="1069081.SAMN05660197_1036"/>
<evidence type="ECO:0000256" key="12">
    <source>
        <dbReference type="ARBA" id="ARBA00023204"/>
    </source>
</evidence>
<evidence type="ECO:0000313" key="15">
    <source>
        <dbReference type="EMBL" id="SMC09230.1"/>
    </source>
</evidence>
<dbReference type="GO" id="GO:0006298">
    <property type="term" value="P:mismatch repair"/>
    <property type="evidence" value="ECO:0007669"/>
    <property type="project" value="TreeGrafter"/>
</dbReference>
<name>A0A1W1WT52_9BACT</name>
<dbReference type="EMBL" id="FWWZ01000001">
    <property type="protein sequence ID" value="SMC09230.1"/>
    <property type="molecule type" value="Genomic_DNA"/>
</dbReference>
<comment type="cofactor">
    <cofactor evidence="2">
        <name>[4Fe-4S] cluster</name>
        <dbReference type="ChEBI" id="CHEBI:49883"/>
    </cofactor>
</comment>
<dbReference type="InterPro" id="IPR000445">
    <property type="entry name" value="HhH_motif"/>
</dbReference>
<dbReference type="Gene3D" id="1.10.1670.10">
    <property type="entry name" value="Helix-hairpin-Helix base-excision DNA repair enzymes (C-terminal)"/>
    <property type="match status" value="1"/>
</dbReference>
<dbReference type="Gene3D" id="1.10.340.30">
    <property type="entry name" value="Hypothetical protein, domain 2"/>
    <property type="match status" value="1"/>
</dbReference>
<dbReference type="InterPro" id="IPR011257">
    <property type="entry name" value="DNA_glycosylase"/>
</dbReference>
<evidence type="ECO:0000256" key="11">
    <source>
        <dbReference type="ARBA" id="ARBA00023014"/>
    </source>
</evidence>
<gene>
    <name evidence="15" type="ORF">SAMN05660197_1036</name>
</gene>
<keyword evidence="12" id="KW-0234">DNA repair</keyword>
<dbReference type="Pfam" id="PF00730">
    <property type="entry name" value="HhH-GPD"/>
    <property type="match status" value="1"/>
</dbReference>
<dbReference type="SMART" id="SM00478">
    <property type="entry name" value="ENDO3c"/>
    <property type="match status" value="1"/>
</dbReference>
<dbReference type="GO" id="GO:0006284">
    <property type="term" value="P:base-excision repair"/>
    <property type="evidence" value="ECO:0007669"/>
    <property type="project" value="InterPro"/>
</dbReference>
<dbReference type="Proteomes" id="UP000192602">
    <property type="component" value="Unassembled WGS sequence"/>
</dbReference>
<organism evidence="15 16">
    <name type="scientific">Nitratiruptor tergarcus DSM 16512</name>
    <dbReference type="NCBI Taxonomy" id="1069081"/>
    <lineage>
        <taxon>Bacteria</taxon>
        <taxon>Pseudomonadati</taxon>
        <taxon>Campylobacterota</taxon>
        <taxon>Epsilonproteobacteria</taxon>
        <taxon>Nautiliales</taxon>
        <taxon>Nitratiruptoraceae</taxon>
        <taxon>Nitratiruptor</taxon>
    </lineage>
</organism>
<evidence type="ECO:0000256" key="8">
    <source>
        <dbReference type="ARBA" id="ARBA00022763"/>
    </source>
</evidence>
<evidence type="ECO:0000313" key="16">
    <source>
        <dbReference type="Proteomes" id="UP000192602"/>
    </source>
</evidence>